<accession>A0A1C2G3K2</accession>
<dbReference type="STRING" id="163359.A9R16_00490"/>
<dbReference type="OrthoDB" id="9797358at2"/>
<dbReference type="Gene3D" id="2.30.30.220">
    <property type="entry name" value="SspB-like"/>
    <property type="match status" value="1"/>
</dbReference>
<gene>
    <name evidence="1" type="ORF">C4900_12935</name>
</gene>
<dbReference type="InterPro" id="IPR007481">
    <property type="entry name" value="SspB"/>
</dbReference>
<dbReference type="InterPro" id="IPR036760">
    <property type="entry name" value="SspB-like_sf"/>
</dbReference>
<name>A0A1C2G3K2_9GAMM</name>
<evidence type="ECO:0000313" key="2">
    <source>
        <dbReference type="Proteomes" id="UP000253250"/>
    </source>
</evidence>
<protein>
    <submittedName>
        <fullName evidence="1">ClpXP protease specificity-enhancing factor</fullName>
    </submittedName>
</protein>
<dbReference type="Pfam" id="PF04386">
    <property type="entry name" value="SspB"/>
    <property type="match status" value="1"/>
</dbReference>
<comment type="caution">
    <text evidence="1">The sequence shown here is derived from an EMBL/GenBank/DDBJ whole genome shotgun (WGS) entry which is preliminary data.</text>
</comment>
<keyword evidence="1" id="KW-0645">Protease</keyword>
<sequence length="130" mass="14049">MAALRTHLVGAVYQWAVESGFSPFILVDAARPGVQVPPGRVEDGRITLNVDPRAVRNFAIQDEMLSFQARFGGQPFLVSLPIMAVLAIYARENGRGLSFEGEDEPEPPTPATPLAEGAAPRKAPALRRVK</sequence>
<dbReference type="AlphaFoldDB" id="A0A1C2G3K2"/>
<reference evidence="1 2" key="1">
    <citation type="submission" date="2018-02" db="EMBL/GenBank/DDBJ databases">
        <title>Insights into the biology of acidophilic members of the Acidiferrobacteraceae family derived from comparative genomic analyses.</title>
        <authorList>
            <person name="Issotta F."/>
            <person name="Thyssen C."/>
            <person name="Mena C."/>
            <person name="Moya A."/>
            <person name="Bellenberg S."/>
            <person name="Sproer C."/>
            <person name="Covarrubias P.C."/>
            <person name="Sand W."/>
            <person name="Quatrini R."/>
            <person name="Vera M."/>
        </authorList>
    </citation>
    <scope>NUCLEOTIDE SEQUENCE [LARGE SCALE GENOMIC DNA]</scope>
    <source>
        <strain evidence="2">m-1</strain>
    </source>
</reference>
<organism evidence="1 2">
    <name type="scientific">Acidiferrobacter thiooxydans</name>
    <dbReference type="NCBI Taxonomy" id="163359"/>
    <lineage>
        <taxon>Bacteria</taxon>
        <taxon>Pseudomonadati</taxon>
        <taxon>Pseudomonadota</taxon>
        <taxon>Gammaproteobacteria</taxon>
        <taxon>Acidiferrobacterales</taxon>
        <taxon>Acidiferrobacteraceae</taxon>
        <taxon>Acidiferrobacter</taxon>
    </lineage>
</organism>
<proteinExistence type="predicted"/>
<dbReference type="GO" id="GO:0045732">
    <property type="term" value="P:positive regulation of protein catabolic process"/>
    <property type="evidence" value="ECO:0007669"/>
    <property type="project" value="TreeGrafter"/>
</dbReference>
<evidence type="ECO:0000313" key="1">
    <source>
        <dbReference type="EMBL" id="RCN56675.1"/>
    </source>
</evidence>
<dbReference type="SUPFAM" id="SSF101738">
    <property type="entry name" value="SspB-like"/>
    <property type="match status" value="1"/>
</dbReference>
<dbReference type="EMBL" id="PSYR01000002">
    <property type="protein sequence ID" value="RCN56675.1"/>
    <property type="molecule type" value="Genomic_DNA"/>
</dbReference>
<dbReference type="GO" id="GO:0005829">
    <property type="term" value="C:cytosol"/>
    <property type="evidence" value="ECO:0007669"/>
    <property type="project" value="TreeGrafter"/>
</dbReference>
<dbReference type="GO" id="GO:0005840">
    <property type="term" value="C:ribosome"/>
    <property type="evidence" value="ECO:0007669"/>
    <property type="project" value="TreeGrafter"/>
</dbReference>
<dbReference type="Proteomes" id="UP000253250">
    <property type="component" value="Unassembled WGS sequence"/>
</dbReference>
<dbReference type="RefSeq" id="WP_065969117.1">
    <property type="nucleotide sequence ID" value="NZ_CP080624.1"/>
</dbReference>
<dbReference type="GO" id="GO:0008233">
    <property type="term" value="F:peptidase activity"/>
    <property type="evidence" value="ECO:0007669"/>
    <property type="project" value="UniProtKB-KW"/>
</dbReference>
<keyword evidence="2" id="KW-1185">Reference proteome</keyword>
<dbReference type="PANTHER" id="PTHR37486">
    <property type="entry name" value="STRINGENT STARVATION PROTEIN B"/>
    <property type="match status" value="1"/>
</dbReference>
<dbReference type="PANTHER" id="PTHR37486:SF1">
    <property type="entry name" value="STRINGENT STARVATION PROTEIN B"/>
    <property type="match status" value="1"/>
</dbReference>
<dbReference type="GO" id="GO:0006508">
    <property type="term" value="P:proteolysis"/>
    <property type="evidence" value="ECO:0007669"/>
    <property type="project" value="UniProtKB-KW"/>
</dbReference>
<keyword evidence="1" id="KW-0378">Hydrolase</keyword>